<accession>A0A1L3I513</accession>
<dbReference type="CDD" id="cd07251">
    <property type="entry name" value="VOC_like"/>
    <property type="match status" value="1"/>
</dbReference>
<evidence type="ECO:0000313" key="3">
    <source>
        <dbReference type="Proteomes" id="UP000183859"/>
    </source>
</evidence>
<feature type="domain" description="VOC" evidence="1">
    <location>
        <begin position="4"/>
        <end position="125"/>
    </location>
</feature>
<dbReference type="RefSeq" id="WP_072504799.1">
    <property type="nucleotide sequence ID" value="NZ_CP016364.1"/>
</dbReference>
<dbReference type="InterPro" id="IPR004360">
    <property type="entry name" value="Glyas_Fos-R_dOase_dom"/>
</dbReference>
<keyword evidence="3" id="KW-1185">Reference proteome</keyword>
<dbReference type="SUPFAM" id="SSF54593">
    <property type="entry name" value="Glyoxalase/Bleomycin resistance protein/Dihydroxybiphenyl dioxygenase"/>
    <property type="match status" value="1"/>
</dbReference>
<dbReference type="Proteomes" id="UP000183859">
    <property type="component" value="Chromosome"/>
</dbReference>
<evidence type="ECO:0000259" key="1">
    <source>
        <dbReference type="PROSITE" id="PS51819"/>
    </source>
</evidence>
<gene>
    <name evidence="2" type="ORF">PhaeoP97_01827</name>
</gene>
<dbReference type="STRING" id="1844006.PhaeoP97_01827"/>
<dbReference type="PROSITE" id="PS51819">
    <property type="entry name" value="VOC"/>
    <property type="match status" value="1"/>
</dbReference>
<dbReference type="PANTHER" id="PTHR36503">
    <property type="entry name" value="BLR2520 PROTEIN"/>
    <property type="match status" value="1"/>
</dbReference>
<dbReference type="GO" id="GO:0016829">
    <property type="term" value="F:lyase activity"/>
    <property type="evidence" value="ECO:0007669"/>
    <property type="project" value="UniProtKB-KW"/>
</dbReference>
<dbReference type="InterPro" id="IPR029068">
    <property type="entry name" value="Glyas_Bleomycin-R_OHBP_Dase"/>
</dbReference>
<reference evidence="3" key="1">
    <citation type="submission" date="2016-07" db="EMBL/GenBank/DDBJ databases">
        <title>Phaeobacter portensis sp. nov., a tropodithietic acid producing bacterium isolated from a German harbor.</title>
        <authorList>
            <person name="Freese H.M."/>
            <person name="Bunk B."/>
            <person name="Breider S."/>
            <person name="Brinkhoff T."/>
        </authorList>
    </citation>
    <scope>NUCLEOTIDE SEQUENCE [LARGE SCALE GENOMIC DNA]</scope>
    <source>
        <strain evidence="3">P97</strain>
    </source>
</reference>
<sequence>MEQRISLITLGVPDMEQAAAFYEALGWQRAESPDGVIAFDLISQTLGLYPLAALAEDIGLPVEDLGTGAMTLSHNTRSAADVATLLAKAEAAGASVLRPAGEVFWGGTIGYFRAPDGHIWEIAHNPFSPLSDAGAFRWNGYGTEAGG</sequence>
<organism evidence="2 3">
    <name type="scientific">Phaeobacter porticola</name>
    <dbReference type="NCBI Taxonomy" id="1844006"/>
    <lineage>
        <taxon>Bacteria</taxon>
        <taxon>Pseudomonadati</taxon>
        <taxon>Pseudomonadota</taxon>
        <taxon>Alphaproteobacteria</taxon>
        <taxon>Rhodobacterales</taxon>
        <taxon>Roseobacteraceae</taxon>
        <taxon>Phaeobacter</taxon>
    </lineage>
</organism>
<name>A0A1L3I513_9RHOB</name>
<proteinExistence type="predicted"/>
<dbReference type="AlphaFoldDB" id="A0A1L3I513"/>
<evidence type="ECO:0000313" key="2">
    <source>
        <dbReference type="EMBL" id="APG47240.1"/>
    </source>
</evidence>
<protein>
    <submittedName>
        <fullName evidence="2">Lactoylglutathione lyase</fullName>
    </submittedName>
</protein>
<dbReference type="OrthoDB" id="9798430at2"/>
<dbReference type="PANTHER" id="PTHR36503:SF1">
    <property type="entry name" value="BLR2520 PROTEIN"/>
    <property type="match status" value="1"/>
</dbReference>
<keyword evidence="2" id="KW-0456">Lyase</keyword>
<dbReference type="Pfam" id="PF00903">
    <property type="entry name" value="Glyoxalase"/>
    <property type="match status" value="1"/>
</dbReference>
<dbReference type="InterPro" id="IPR037523">
    <property type="entry name" value="VOC_core"/>
</dbReference>
<dbReference type="EMBL" id="CP016364">
    <property type="protein sequence ID" value="APG47240.1"/>
    <property type="molecule type" value="Genomic_DNA"/>
</dbReference>
<dbReference type="KEGG" id="php:PhaeoP97_01827"/>
<dbReference type="Gene3D" id="3.10.180.10">
    <property type="entry name" value="2,3-Dihydroxybiphenyl 1,2-Dioxygenase, domain 1"/>
    <property type="match status" value="1"/>
</dbReference>